<evidence type="ECO:0000313" key="4">
    <source>
        <dbReference type="Proteomes" id="UP000193920"/>
    </source>
</evidence>
<dbReference type="Gene3D" id="3.40.190.10">
    <property type="entry name" value="Periplasmic binding protein-like II"/>
    <property type="match status" value="2"/>
</dbReference>
<feature type="transmembrane region" description="Helical" evidence="2">
    <location>
        <begin position="180"/>
        <end position="201"/>
    </location>
</feature>
<gene>
    <name evidence="3" type="ORF">LY90DRAFT_634310</name>
</gene>
<dbReference type="SUPFAM" id="SSF53850">
    <property type="entry name" value="Periplasmic binding protein-like II"/>
    <property type="match status" value="1"/>
</dbReference>
<dbReference type="EMBL" id="MCOG01000030">
    <property type="protein sequence ID" value="ORY74156.1"/>
    <property type="molecule type" value="Genomic_DNA"/>
</dbReference>
<feature type="transmembrane region" description="Helical" evidence="2">
    <location>
        <begin position="252"/>
        <end position="275"/>
    </location>
</feature>
<feature type="transmembrane region" description="Helical" evidence="2">
    <location>
        <begin position="144"/>
        <end position="168"/>
    </location>
</feature>
<evidence type="ECO:0000256" key="2">
    <source>
        <dbReference type="SAM" id="Phobius"/>
    </source>
</evidence>
<keyword evidence="2" id="KW-1133">Transmembrane helix</keyword>
<feature type="region of interest" description="Disordered" evidence="1">
    <location>
        <begin position="422"/>
        <end position="449"/>
    </location>
</feature>
<organism evidence="3 4">
    <name type="scientific">Neocallimastix californiae</name>
    <dbReference type="NCBI Taxonomy" id="1754190"/>
    <lineage>
        <taxon>Eukaryota</taxon>
        <taxon>Fungi</taxon>
        <taxon>Fungi incertae sedis</taxon>
        <taxon>Chytridiomycota</taxon>
        <taxon>Chytridiomycota incertae sedis</taxon>
        <taxon>Neocallimastigomycetes</taxon>
        <taxon>Neocallimastigales</taxon>
        <taxon>Neocallimastigaceae</taxon>
        <taxon>Neocallimastix</taxon>
    </lineage>
</organism>
<evidence type="ECO:0000313" key="3">
    <source>
        <dbReference type="EMBL" id="ORY74156.1"/>
    </source>
</evidence>
<dbReference type="AlphaFoldDB" id="A0A1Y2ESL9"/>
<dbReference type="OrthoDB" id="2157358at2759"/>
<accession>A0A1Y2ESL9</accession>
<evidence type="ECO:0000256" key="1">
    <source>
        <dbReference type="SAM" id="MobiDB-lite"/>
    </source>
</evidence>
<feature type="compositionally biased region" description="Low complexity" evidence="1">
    <location>
        <begin position="433"/>
        <end position="444"/>
    </location>
</feature>
<proteinExistence type="predicted"/>
<name>A0A1Y2ESL9_9FUNG</name>
<feature type="transmembrane region" description="Helical" evidence="2">
    <location>
        <begin position="362"/>
        <end position="385"/>
    </location>
</feature>
<feature type="transmembrane region" description="Helical" evidence="2">
    <location>
        <begin position="213"/>
        <end position="232"/>
    </location>
</feature>
<feature type="transmembrane region" description="Helical" evidence="2">
    <location>
        <begin position="336"/>
        <end position="356"/>
    </location>
</feature>
<evidence type="ECO:0008006" key="5">
    <source>
        <dbReference type="Google" id="ProtNLM"/>
    </source>
</evidence>
<comment type="caution">
    <text evidence="3">The sequence shown here is derived from an EMBL/GenBank/DDBJ whole genome shotgun (WGS) entry which is preliminary data.</text>
</comment>
<keyword evidence="4" id="KW-1185">Reference proteome</keyword>
<keyword evidence="2" id="KW-0472">Membrane</keyword>
<dbReference type="Proteomes" id="UP000193920">
    <property type="component" value="Unassembled WGS sequence"/>
</dbReference>
<protein>
    <recommendedName>
        <fullName evidence="5">G-protein coupled receptors family 3 profile domain-containing protein</fullName>
    </recommendedName>
</protein>
<feature type="transmembrane region" description="Helical" evidence="2">
    <location>
        <begin position="300"/>
        <end position="324"/>
    </location>
</feature>
<reference evidence="3 4" key="1">
    <citation type="submission" date="2016-08" db="EMBL/GenBank/DDBJ databases">
        <title>A Parts List for Fungal Cellulosomes Revealed by Comparative Genomics.</title>
        <authorList>
            <consortium name="DOE Joint Genome Institute"/>
            <person name="Haitjema C.H."/>
            <person name="Gilmore S.P."/>
            <person name="Henske J.K."/>
            <person name="Solomon K.V."/>
            <person name="De Groot R."/>
            <person name="Kuo A."/>
            <person name="Mondo S.J."/>
            <person name="Salamov A.A."/>
            <person name="Labutti K."/>
            <person name="Zhao Z."/>
            <person name="Chiniquy J."/>
            <person name="Barry K."/>
            <person name="Brewer H.M."/>
            <person name="Purvine S.O."/>
            <person name="Wright A.T."/>
            <person name="Boxma B."/>
            <person name="Van Alen T."/>
            <person name="Hackstein J.H."/>
            <person name="Baker S.E."/>
            <person name="Grigoriev I.V."/>
            <person name="O'Malley M.A."/>
        </authorList>
    </citation>
    <scope>NUCLEOTIDE SEQUENCE [LARGE SCALE GENOMIC DNA]</scope>
    <source>
        <strain evidence="3 4">G1</strain>
    </source>
</reference>
<sequence length="467" mass="55211">MSNYKITTLPGKIEGVNGSVFGGFIIGINKNIKNKKKTAAFEVLKYFFSEQFQREVIVKHLHLITSLTKLYDDDEICSYINCEMMKEIQFYLRPSATMKNYESFSRRTIKYFYEYLNGEKTAEETLSNIYDITYIYYFSYHSTIGLIMFIYTISLLHIIIFTMSFLFIPKLKKYFSFLSLDLWIVYSLGSILMVLSCFLYFNGKTKKKCTYYYIMSELGNGLVYIPIIYKLLINFPKKNKYSELIKRKKYIFILFLLSIYFILFTTIILSDLIYVRQNIDINNKNYLSCSYNYNNKLGTIMIHIQYFFNISLYLTSYILLFLEWNISETFYDIRHFSFVMIMDGINQLIIIILYYVNLNNYILHGVVHISINSLFVIVNQIYVFIIRIIILSLTDTNEITEEEFISNLKRFNVSSTDNKYRKGISVQKSEPISDSSENSTSFSNRESENSGLYKSKFISYHFSTSHD</sequence>
<keyword evidence="2" id="KW-0812">Transmembrane</keyword>